<gene>
    <name evidence="1" type="ORF">AA106556_1250</name>
</gene>
<dbReference type="Proteomes" id="UP001062443">
    <property type="component" value="Unassembled WGS sequence"/>
</dbReference>
<accession>A0ABQ0QJA0</accession>
<reference evidence="1" key="1">
    <citation type="submission" date="2013-04" db="EMBL/GenBank/DDBJ databases">
        <title>The genome sequencing project of 58 acetic acid bacteria.</title>
        <authorList>
            <person name="Okamoto-Kainuma A."/>
            <person name="Ishikawa M."/>
            <person name="Umino S."/>
            <person name="Koizumi Y."/>
            <person name="Shiwa Y."/>
            <person name="Yoshikawa H."/>
            <person name="Matsutani M."/>
            <person name="Matsushita K."/>
        </authorList>
    </citation>
    <scope>NUCLEOTIDE SEQUENCE</scope>
    <source>
        <strain evidence="1">NBRC 106556</strain>
    </source>
</reference>
<evidence type="ECO:0000313" key="1">
    <source>
        <dbReference type="EMBL" id="GBR46844.1"/>
    </source>
</evidence>
<name>A0ABQ0QJA0_9PROT</name>
<organism evidence="1 2">
    <name type="scientific">Neokomagataea tanensis NBRC 106556</name>
    <dbReference type="NCBI Taxonomy" id="1223519"/>
    <lineage>
        <taxon>Bacteria</taxon>
        <taxon>Pseudomonadati</taxon>
        <taxon>Pseudomonadota</taxon>
        <taxon>Alphaproteobacteria</taxon>
        <taxon>Acetobacterales</taxon>
        <taxon>Acetobacteraceae</taxon>
        <taxon>Neokomagataea</taxon>
    </lineage>
</organism>
<proteinExistence type="predicted"/>
<evidence type="ECO:0000313" key="2">
    <source>
        <dbReference type="Proteomes" id="UP001062443"/>
    </source>
</evidence>
<keyword evidence="2" id="KW-1185">Reference proteome</keyword>
<comment type="caution">
    <text evidence="1">The sequence shown here is derived from an EMBL/GenBank/DDBJ whole genome shotgun (WGS) entry which is preliminary data.</text>
</comment>
<protein>
    <submittedName>
        <fullName evidence="1">Uncharacterized protein</fullName>
    </submittedName>
</protein>
<sequence length="59" mass="6165">MFGKVTRGRFAKAAAAAGDEDDFSSNIIHGEYTLSDKAYVGSSKVGGAGEWNLQVGAVR</sequence>
<dbReference type="EMBL" id="BAQB01000017">
    <property type="protein sequence ID" value="GBR46844.1"/>
    <property type="molecule type" value="Genomic_DNA"/>
</dbReference>